<dbReference type="Proteomes" id="UP000060699">
    <property type="component" value="Chromosome"/>
</dbReference>
<feature type="compositionally biased region" description="Low complexity" evidence="1">
    <location>
        <begin position="303"/>
        <end position="329"/>
    </location>
</feature>
<dbReference type="PATRIC" id="fig|76731.3.peg.1814"/>
<dbReference type="PANTHER" id="PTHR44757:SF2">
    <property type="entry name" value="BIOFILM ARCHITECTURE MAINTENANCE PROTEIN MBAA"/>
    <property type="match status" value="1"/>
</dbReference>
<sequence>MDPTRADPFRSLLGKRSVAGSSLLTGLWEGPWPALLIDGQGQVLLVNDRLMELLGPVTLHSRRFSGTHGTHGTHSPNRSQELRLLDDQRREHLLQASLHPLDGSDLTLALLQDHSTEQAARERAERMQTEIEQWLDLCPLPALMQDDQGLLLRSNAAFARLARRLCPQPPASLQDLPPDWCALLSGPVPEAGTEVHREALVAEPQGRPRWMRLRARRLSGPWDRPRLLLMLEDRSRDQALELAQLQLQALMDTAGVGLATFQPDVGWLRPGEAPEDLAAVPAASVSAEAGRMGVGNGVGTGPAAGSAARSASTAQTAPTASTASRADATSAKASALQGVNREMVDADSRADYEKLQQAIKQSQPLALRYAVRHPELGLRWLLTRVEPGALSSGQRLTSVLTLDITDNQQAQARYELLLRELGAMLDGAGLGMAYVRRHRLLRSNGALGRMLGLGGEPEPGTPFESLFQALPTLHAQVMAALPTLDEAGLEFEFEWPGTARGAGDARDDDIVGSAEPRWHALSLRRVVPPEAPQEHALVAVVSDISRLKAQQAQLEALAQDRELMFDLSDVGIAILRDERVVRANEALGQMLGYRQDELVGLPHAELFESPAEFERDRRSQSRILAEAGLWRGERRVRRRDGSILWMQVSKRPVRPGQPQAGVIATYLSVDERHRAQQSLLLQTERERAVLDSVLVGIVTVGRHGIEWMNRSARRMFGGDLAAFAGRPISIVATEAPDHPFRQTHYLDELPEGQAETFECRLVARDGREFWVVGNAVVTGSGPDGERQLTYALLDIERRRQAEAQSEQAQASLQRIIEAAPIAISLHDARTLQVRQINQAATALAGRQEEELVGASLEALFGTEQAEAVRADMEFALESSEVLQREYRLQVGGHTRVWDTRLLHLSGLNDASGEVEPEQLLLVATDVTQQRAQEAARLEAAIAQRELLVREVHHRIKNNLQGVAGLLQQIAARRPEVAGVINEAVGQVQAIAQVYGLQVGASGPLRLRRVIEAVLGSVQRMFGREIRVEVSGAVAQESERWGLPEVEAIPIALTLNELFTNALKHGGSAPVLCELVFDPEQVLLRIINEGQLPAGFDLKQIRGGVSGLGLVRALLPRRSALLTLQQEGEQVLCELSLWPPGVSWLPQTA</sequence>
<dbReference type="InterPro" id="IPR000014">
    <property type="entry name" value="PAS"/>
</dbReference>
<dbReference type="STRING" id="76731.RD2015_1771"/>
<dbReference type="AlphaFoldDB" id="A0A0U3MFB5"/>
<dbReference type="InterPro" id="IPR052155">
    <property type="entry name" value="Biofilm_reg_signaling"/>
</dbReference>
<evidence type="ECO:0000256" key="1">
    <source>
        <dbReference type="SAM" id="MobiDB-lite"/>
    </source>
</evidence>
<keyword evidence="2" id="KW-0808">Transferase</keyword>
<dbReference type="PROSITE" id="PS50112">
    <property type="entry name" value="PAS"/>
    <property type="match status" value="2"/>
</dbReference>
<dbReference type="InterPro" id="IPR001610">
    <property type="entry name" value="PAC"/>
</dbReference>
<dbReference type="SMART" id="SM00086">
    <property type="entry name" value="PAC"/>
    <property type="match status" value="2"/>
</dbReference>
<dbReference type="OrthoDB" id="9770795at2"/>
<dbReference type="CDD" id="cd00130">
    <property type="entry name" value="PAS"/>
    <property type="match status" value="3"/>
</dbReference>
<dbReference type="InterPro" id="IPR013656">
    <property type="entry name" value="PAS_4"/>
</dbReference>
<accession>A0A0U3MFB5</accession>
<dbReference type="SMART" id="SM00091">
    <property type="entry name" value="PAS"/>
    <property type="match status" value="5"/>
</dbReference>
<dbReference type="Pfam" id="PF13426">
    <property type="entry name" value="PAS_9"/>
    <property type="match status" value="2"/>
</dbReference>
<evidence type="ECO:0000313" key="2">
    <source>
        <dbReference type="EMBL" id="ALV06252.1"/>
    </source>
</evidence>
<organism evidence="2 3">
    <name type="scientific">Roseateles depolymerans</name>
    <dbReference type="NCBI Taxonomy" id="76731"/>
    <lineage>
        <taxon>Bacteria</taxon>
        <taxon>Pseudomonadati</taxon>
        <taxon>Pseudomonadota</taxon>
        <taxon>Betaproteobacteria</taxon>
        <taxon>Burkholderiales</taxon>
        <taxon>Sphaerotilaceae</taxon>
        <taxon>Roseateles</taxon>
    </lineage>
</organism>
<dbReference type="RefSeq" id="WP_058934570.1">
    <property type="nucleotide sequence ID" value="NZ_CP013729.1"/>
</dbReference>
<dbReference type="SUPFAM" id="SSF55785">
    <property type="entry name" value="PYP-like sensor domain (PAS domain)"/>
    <property type="match status" value="3"/>
</dbReference>
<dbReference type="Pfam" id="PF07568">
    <property type="entry name" value="HisKA_2"/>
    <property type="match status" value="1"/>
</dbReference>
<dbReference type="InterPro" id="IPR000700">
    <property type="entry name" value="PAS-assoc_C"/>
</dbReference>
<dbReference type="InterPro" id="IPR035965">
    <property type="entry name" value="PAS-like_dom_sf"/>
</dbReference>
<dbReference type="Pfam" id="PF08448">
    <property type="entry name" value="PAS_4"/>
    <property type="match status" value="1"/>
</dbReference>
<dbReference type="PROSITE" id="PS50113">
    <property type="entry name" value="PAC"/>
    <property type="match status" value="2"/>
</dbReference>
<name>A0A0U3MFB5_9BURK</name>
<dbReference type="SUPFAM" id="SSF55874">
    <property type="entry name" value="ATPase domain of HSP90 chaperone/DNA topoisomerase II/histidine kinase"/>
    <property type="match status" value="1"/>
</dbReference>
<dbReference type="InterPro" id="IPR011495">
    <property type="entry name" value="Sig_transdc_His_kin_sub2_dim/P"/>
</dbReference>
<gene>
    <name evidence="2" type="ORF">RD2015_1771</name>
</gene>
<dbReference type="EMBL" id="CP013729">
    <property type="protein sequence ID" value="ALV06252.1"/>
    <property type="molecule type" value="Genomic_DNA"/>
</dbReference>
<reference evidence="2 3" key="1">
    <citation type="submission" date="2015-12" db="EMBL/GenBank/DDBJ databases">
        <title>Complete genome of Roseateles depolymerans KCTC 42856.</title>
        <authorList>
            <person name="Kim K.M."/>
        </authorList>
    </citation>
    <scope>NUCLEOTIDE SEQUENCE [LARGE SCALE GENOMIC DNA]</scope>
    <source>
        <strain evidence="2 3">KCTC 42856</strain>
    </source>
</reference>
<dbReference type="Gene3D" id="3.30.565.10">
    <property type="entry name" value="Histidine kinase-like ATPase, C-terminal domain"/>
    <property type="match status" value="1"/>
</dbReference>
<evidence type="ECO:0000313" key="3">
    <source>
        <dbReference type="Proteomes" id="UP000060699"/>
    </source>
</evidence>
<dbReference type="PANTHER" id="PTHR44757">
    <property type="entry name" value="DIGUANYLATE CYCLASE DGCP"/>
    <property type="match status" value="1"/>
</dbReference>
<proteinExistence type="predicted"/>
<keyword evidence="2" id="KW-0418">Kinase</keyword>
<dbReference type="KEGG" id="rdp:RD2015_1771"/>
<keyword evidence="3" id="KW-1185">Reference proteome</keyword>
<feature type="region of interest" description="Disordered" evidence="1">
    <location>
        <begin position="301"/>
        <end position="329"/>
    </location>
</feature>
<dbReference type="NCBIfam" id="TIGR00229">
    <property type="entry name" value="sensory_box"/>
    <property type="match status" value="2"/>
</dbReference>
<dbReference type="InterPro" id="IPR036890">
    <property type="entry name" value="HATPase_C_sf"/>
</dbReference>
<protein>
    <submittedName>
        <fullName evidence="2">Putative histidine kinase</fullName>
    </submittedName>
</protein>
<dbReference type="GO" id="GO:0016301">
    <property type="term" value="F:kinase activity"/>
    <property type="evidence" value="ECO:0007669"/>
    <property type="project" value="UniProtKB-KW"/>
</dbReference>
<dbReference type="Gene3D" id="3.30.450.20">
    <property type="entry name" value="PAS domain"/>
    <property type="match status" value="3"/>
</dbReference>